<dbReference type="InterPro" id="IPR001210">
    <property type="entry name" value="Ribosomal_eS17"/>
</dbReference>
<evidence type="ECO:0000313" key="1">
    <source>
        <dbReference type="EnsemblMetazoa" id="MESCA006690-PA"/>
    </source>
</evidence>
<dbReference type="EnsemblMetazoa" id="MESCA006690-RA">
    <property type="protein sequence ID" value="MESCA006690-PA"/>
    <property type="gene ID" value="MESCA006690"/>
</dbReference>
<protein>
    <submittedName>
        <fullName evidence="1">Uncharacterized protein</fullName>
    </submittedName>
</protein>
<dbReference type="Pfam" id="PF00833">
    <property type="entry name" value="Ribosomal_S17e"/>
    <property type="match status" value="1"/>
</dbReference>
<dbReference type="GO" id="GO:0006412">
    <property type="term" value="P:translation"/>
    <property type="evidence" value="ECO:0007669"/>
    <property type="project" value="InterPro"/>
</dbReference>
<name>T1GSN0_MEGSC</name>
<dbReference type="EMBL" id="CAQQ02191377">
    <property type="status" value="NOT_ANNOTATED_CDS"/>
    <property type="molecule type" value="Genomic_DNA"/>
</dbReference>
<dbReference type="PANTHER" id="PTHR10732">
    <property type="entry name" value="40S RIBOSOMAL PROTEIN S17"/>
    <property type="match status" value="1"/>
</dbReference>
<dbReference type="HOGENOM" id="CLU_848074_0_0_1"/>
<dbReference type="AlphaFoldDB" id="T1GSN0"/>
<dbReference type="Proteomes" id="UP000015102">
    <property type="component" value="Unassembled WGS sequence"/>
</dbReference>
<organism evidence="1 2">
    <name type="scientific">Megaselia scalaris</name>
    <name type="common">Humpbacked fly</name>
    <name type="synonym">Phora scalaris</name>
    <dbReference type="NCBI Taxonomy" id="36166"/>
    <lineage>
        <taxon>Eukaryota</taxon>
        <taxon>Metazoa</taxon>
        <taxon>Ecdysozoa</taxon>
        <taxon>Arthropoda</taxon>
        <taxon>Hexapoda</taxon>
        <taxon>Insecta</taxon>
        <taxon>Pterygota</taxon>
        <taxon>Neoptera</taxon>
        <taxon>Endopterygota</taxon>
        <taxon>Diptera</taxon>
        <taxon>Brachycera</taxon>
        <taxon>Muscomorpha</taxon>
        <taxon>Platypezoidea</taxon>
        <taxon>Phoridae</taxon>
        <taxon>Megaseliini</taxon>
        <taxon>Megaselia</taxon>
    </lineage>
</organism>
<evidence type="ECO:0000313" key="2">
    <source>
        <dbReference type="Proteomes" id="UP000015102"/>
    </source>
</evidence>
<reference evidence="2" key="1">
    <citation type="submission" date="2013-02" db="EMBL/GenBank/DDBJ databases">
        <authorList>
            <person name="Hughes D."/>
        </authorList>
    </citation>
    <scope>NUCLEOTIDE SEQUENCE</scope>
    <source>
        <strain>Durham</strain>
        <strain evidence="2">NC isolate 2 -- Noor lab</strain>
    </source>
</reference>
<sequence>MGHVRTNTVKKAAKVTHLMGRLLHSQVRGISVKFQEQEREHRDNYVPDVEIVRLPKRQPSSCSRVRVLIIERPIHKKDDKTVARTIEVLACLLSPTRYLLPSCLSAYPHAFYIVGLYQCDFEYDGFLDEKILNICVNSSKILQNAMTLMDEYLPHWFPKETLSIAISNVYYMYSVYYQDSSIKLMISSFRTTANLYNMDFKILLDGEILKLNEYSEQFDIINLDNMDQRPYRYSLKFDQRSPSTDFPSIVYYNGSKSTGIISYFNKAFLKFLNYDKPKTNEVILFWQSKFLTGVKATNIIAEKYCLMVPTSNAINVNLYVQYPFKTGT</sequence>
<dbReference type="PANTHER" id="PTHR10732:SF0">
    <property type="entry name" value="40S RIBOSOMAL PROTEIN S17"/>
    <property type="match status" value="1"/>
</dbReference>
<dbReference type="GO" id="GO:0005840">
    <property type="term" value="C:ribosome"/>
    <property type="evidence" value="ECO:0007669"/>
    <property type="project" value="InterPro"/>
</dbReference>
<accession>T1GSN0</accession>
<dbReference type="GO" id="GO:0003735">
    <property type="term" value="F:structural constituent of ribosome"/>
    <property type="evidence" value="ECO:0007669"/>
    <property type="project" value="InterPro"/>
</dbReference>
<dbReference type="STRING" id="36166.T1GSN0"/>
<reference evidence="1" key="2">
    <citation type="submission" date="2015-06" db="UniProtKB">
        <authorList>
            <consortium name="EnsemblMetazoa"/>
        </authorList>
    </citation>
    <scope>IDENTIFICATION</scope>
</reference>
<proteinExistence type="predicted"/>
<dbReference type="EMBL" id="CAQQ02191378">
    <property type="status" value="NOT_ANNOTATED_CDS"/>
    <property type="molecule type" value="Genomic_DNA"/>
</dbReference>
<dbReference type="EMBL" id="CAQQ02191376">
    <property type="status" value="NOT_ANNOTATED_CDS"/>
    <property type="molecule type" value="Genomic_DNA"/>
</dbReference>
<keyword evidence="2" id="KW-1185">Reference proteome</keyword>